<accession>A0A2A9F7W2</accession>
<dbReference type="Pfam" id="PF20990">
    <property type="entry name" value="DUF2207_C"/>
    <property type="match status" value="1"/>
</dbReference>
<feature type="signal peptide" evidence="2">
    <location>
        <begin position="1"/>
        <end position="22"/>
    </location>
</feature>
<feature type="domain" description="DUF2207" evidence="3">
    <location>
        <begin position="31"/>
        <end position="146"/>
    </location>
</feature>
<dbReference type="RefSeq" id="WP_098511188.1">
    <property type="nucleotide sequence ID" value="NZ_JBIAKZ010000013.1"/>
</dbReference>
<keyword evidence="1" id="KW-0472">Membrane</keyword>
<organism evidence="5 6">
    <name type="scientific">Amycolatopsis sulphurea</name>
    <dbReference type="NCBI Taxonomy" id="76022"/>
    <lineage>
        <taxon>Bacteria</taxon>
        <taxon>Bacillati</taxon>
        <taxon>Actinomycetota</taxon>
        <taxon>Actinomycetes</taxon>
        <taxon>Pseudonocardiales</taxon>
        <taxon>Pseudonocardiaceae</taxon>
        <taxon>Amycolatopsis</taxon>
    </lineage>
</organism>
<dbReference type="AlphaFoldDB" id="A0A2A9F7W2"/>
<keyword evidence="2" id="KW-0732">Signal</keyword>
<name>A0A2A9F7W2_9PSEU</name>
<feature type="transmembrane region" description="Helical" evidence="1">
    <location>
        <begin position="223"/>
        <end position="243"/>
    </location>
</feature>
<keyword evidence="1" id="KW-0812">Transmembrane</keyword>
<keyword evidence="6" id="KW-1185">Reference proteome</keyword>
<reference evidence="5 6" key="1">
    <citation type="submission" date="2017-10" db="EMBL/GenBank/DDBJ databases">
        <title>Sequencing the genomes of 1000 actinobacteria strains.</title>
        <authorList>
            <person name="Klenk H.-P."/>
        </authorList>
    </citation>
    <scope>NUCLEOTIDE SEQUENCE [LARGE SCALE GENOMIC DNA]</scope>
    <source>
        <strain evidence="5 6">DSM 46092</strain>
    </source>
</reference>
<keyword evidence="1" id="KW-1133">Transmembrane helix</keyword>
<gene>
    <name evidence="5" type="ORF">ATK36_2293</name>
</gene>
<evidence type="ECO:0000313" key="5">
    <source>
        <dbReference type="EMBL" id="PFG47258.1"/>
    </source>
</evidence>
<evidence type="ECO:0000256" key="1">
    <source>
        <dbReference type="SAM" id="Phobius"/>
    </source>
</evidence>
<dbReference type="Proteomes" id="UP000243542">
    <property type="component" value="Unassembled WGS sequence"/>
</dbReference>
<protein>
    <submittedName>
        <fullName evidence="5">Putative membrane protein DUF2207</fullName>
    </submittedName>
</protein>
<evidence type="ECO:0000313" key="6">
    <source>
        <dbReference type="Proteomes" id="UP000243542"/>
    </source>
</evidence>
<dbReference type="InterPro" id="IPR048389">
    <property type="entry name" value="YciQ-like_C"/>
</dbReference>
<feature type="transmembrane region" description="Helical" evidence="1">
    <location>
        <begin position="372"/>
        <end position="390"/>
    </location>
</feature>
<evidence type="ECO:0000259" key="3">
    <source>
        <dbReference type="Pfam" id="PF09972"/>
    </source>
</evidence>
<feature type="chain" id="PRO_5012766840" evidence="2">
    <location>
        <begin position="23"/>
        <end position="525"/>
    </location>
</feature>
<feature type="domain" description="Predicted membrane protein YciQ-like C-terminal" evidence="4">
    <location>
        <begin position="267"/>
        <end position="472"/>
    </location>
</feature>
<dbReference type="EMBL" id="PDJK01000002">
    <property type="protein sequence ID" value="PFG47258.1"/>
    <property type="molecule type" value="Genomic_DNA"/>
</dbReference>
<dbReference type="InterPro" id="IPR018702">
    <property type="entry name" value="DUF2207"/>
</dbReference>
<sequence length="525" mass="55106">MKFVALLAVPVLLWSVATPAAAQDQPTLPQSVEVALKVQRDGSLSVTEAVSVPPGTTMSRTIPLRVGAGNDRDRVLSVRDVRIEGAATAATGNDQVSFDFGGGTSIVRYTVDGVVGRSLGVENVTWDVAGGWDTRIELVRATFAGPAVPDALTCLSGPPGSTTRCGAAQIDHSGLTRVSVAKLAVGSRVQLTAELPGGTVPATERLVPADTVAGAFAATAPIWWAWFALVALLCVGVATVLVLRRRDARAGRPVAVQLMTDGQVSSPDGVLPGHIGMLLTGRTDSVDLTATVLDLCVRNYLWVSDDWVLLRRNPPDAQLGTYERAVYEAVVPGESVTLSTLREARVRVPSALSADVVRRRWFSRRAERLSRIGVRVCVYGALLTVLLAFTVGYAQLGLVLAAGGAAVAIGARWLPARTSTGLELRDRLLGLHSGLLATKPAEVAEPEREVLFSRGLPYAYALADADAWIEKFANGSRSLSAYWYGTSAEGALASEFAAALGAALTGARGGATRVRPEEPGTVPSA</sequence>
<evidence type="ECO:0000256" key="2">
    <source>
        <dbReference type="SAM" id="SignalP"/>
    </source>
</evidence>
<dbReference type="Pfam" id="PF09972">
    <property type="entry name" value="DUF2207"/>
    <property type="match status" value="1"/>
</dbReference>
<proteinExistence type="predicted"/>
<evidence type="ECO:0000259" key="4">
    <source>
        <dbReference type="Pfam" id="PF20990"/>
    </source>
</evidence>
<comment type="caution">
    <text evidence="5">The sequence shown here is derived from an EMBL/GenBank/DDBJ whole genome shotgun (WGS) entry which is preliminary data.</text>
</comment>